<protein>
    <submittedName>
        <fullName evidence="1">45332_t:CDS:1</fullName>
    </submittedName>
</protein>
<accession>A0ABN7VHU0</accession>
<proteinExistence type="predicted"/>
<name>A0ABN7VHU0_GIGMA</name>
<organism evidence="1 2">
    <name type="scientific">Gigaspora margarita</name>
    <dbReference type="NCBI Taxonomy" id="4874"/>
    <lineage>
        <taxon>Eukaryota</taxon>
        <taxon>Fungi</taxon>
        <taxon>Fungi incertae sedis</taxon>
        <taxon>Mucoromycota</taxon>
        <taxon>Glomeromycotina</taxon>
        <taxon>Glomeromycetes</taxon>
        <taxon>Diversisporales</taxon>
        <taxon>Gigasporaceae</taxon>
        <taxon>Gigaspora</taxon>
    </lineage>
</organism>
<gene>
    <name evidence="1" type="ORF">GMARGA_LOCUS18806</name>
</gene>
<keyword evidence="2" id="KW-1185">Reference proteome</keyword>
<comment type="caution">
    <text evidence="1">The sequence shown here is derived from an EMBL/GenBank/DDBJ whole genome shotgun (WGS) entry which is preliminary data.</text>
</comment>
<reference evidence="1 2" key="1">
    <citation type="submission" date="2021-06" db="EMBL/GenBank/DDBJ databases">
        <authorList>
            <person name="Kallberg Y."/>
            <person name="Tangrot J."/>
            <person name="Rosling A."/>
        </authorList>
    </citation>
    <scope>NUCLEOTIDE SEQUENCE [LARGE SCALE GENOMIC DNA]</scope>
    <source>
        <strain evidence="1 2">120-4 pot B 10/14</strain>
    </source>
</reference>
<dbReference type="Proteomes" id="UP000789901">
    <property type="component" value="Unassembled WGS sequence"/>
</dbReference>
<sequence length="272" mass="31589">MVLIARLIDEVPTIKVIYENKESIPAPSEINDCQILYNNDYNSTSYSSSCTKYLNHKLLVGENVRKRFEQYFAIDPNGCSGLIHNGSISLREGDLIVLNLTLDSAIVNALLLFDSEYLTYSDPPQSIDILNLENLYIVSHYSNSTMFFFNRFERQLMDPTLLTQIGFSPNYKTYHYISFTYQSFSNHTYTIMKFKPKTTILQVEIEQKFVVFGGSPEKPFIERFKDPLETSLIERIEYLESQIKGVNSEDVKSNDIKSKDIKFKDFNAYFYF</sequence>
<evidence type="ECO:0000313" key="1">
    <source>
        <dbReference type="EMBL" id="CAG8773524.1"/>
    </source>
</evidence>
<dbReference type="EMBL" id="CAJVQB010015271">
    <property type="protein sequence ID" value="CAG8773524.1"/>
    <property type="molecule type" value="Genomic_DNA"/>
</dbReference>
<evidence type="ECO:0000313" key="2">
    <source>
        <dbReference type="Proteomes" id="UP000789901"/>
    </source>
</evidence>